<sequence>MTTIIKNVYKYSGAAATEGVAFLMQVATDLKGIADFGKCFVSPLSKTITTAEDIDHKDYPLYNQIEEVQPEPLIEPEPAVDNVTETQPVAGE</sequence>
<proteinExistence type="predicted"/>
<reference evidence="1 2" key="1">
    <citation type="journal article" date="2019" name="Environ. Microbiol.">
        <title>Species interactions and distinct microbial communities in high Arctic permafrost affected cryosols are associated with the CH4 and CO2 gas fluxes.</title>
        <authorList>
            <person name="Altshuler I."/>
            <person name="Hamel J."/>
            <person name="Turney S."/>
            <person name="Magnuson E."/>
            <person name="Levesque R."/>
            <person name="Greer C."/>
            <person name="Whyte L.G."/>
        </authorList>
    </citation>
    <scope>NUCLEOTIDE SEQUENCE [LARGE SCALE GENOMIC DNA]</scope>
    <source>
        <strain evidence="1 2">E4</strain>
    </source>
</reference>
<organism evidence="1 2">
    <name type="scientific">Ewingella americana</name>
    <dbReference type="NCBI Taxonomy" id="41202"/>
    <lineage>
        <taxon>Bacteria</taxon>
        <taxon>Pseudomonadati</taxon>
        <taxon>Pseudomonadota</taxon>
        <taxon>Gammaproteobacteria</taxon>
        <taxon>Enterobacterales</taxon>
        <taxon>Yersiniaceae</taxon>
        <taxon>Ewingella</taxon>
    </lineage>
</organism>
<dbReference type="Proteomes" id="UP000317663">
    <property type="component" value="Unassembled WGS sequence"/>
</dbReference>
<evidence type="ECO:0000313" key="1">
    <source>
        <dbReference type="EMBL" id="TPG59955.1"/>
    </source>
</evidence>
<keyword evidence="2" id="KW-1185">Reference proteome</keyword>
<dbReference type="EMBL" id="RCZD01000008">
    <property type="protein sequence ID" value="TPG59955.1"/>
    <property type="molecule type" value="Genomic_DNA"/>
</dbReference>
<dbReference type="AlphaFoldDB" id="A0A502GDF6"/>
<dbReference type="RefSeq" id="WP_140473682.1">
    <property type="nucleotide sequence ID" value="NZ_RCZD01000008.1"/>
</dbReference>
<comment type="caution">
    <text evidence="1">The sequence shown here is derived from an EMBL/GenBank/DDBJ whole genome shotgun (WGS) entry which is preliminary data.</text>
</comment>
<accession>A0A502GDF6</accession>
<gene>
    <name evidence="1" type="ORF">EAH77_15420</name>
</gene>
<protein>
    <submittedName>
        <fullName evidence="1">Uncharacterized protein</fullName>
    </submittedName>
</protein>
<name>A0A502GDF6_9GAMM</name>
<evidence type="ECO:0000313" key="2">
    <source>
        <dbReference type="Proteomes" id="UP000317663"/>
    </source>
</evidence>